<evidence type="ECO:0000313" key="2">
    <source>
        <dbReference type="Proteomes" id="UP000267606"/>
    </source>
</evidence>
<dbReference type="WBParaSite" id="OFLC_0000848201-mRNA-1">
    <property type="protein sequence ID" value="OFLC_0000848201-mRNA-1"/>
    <property type="gene ID" value="OFLC_0000848201"/>
</dbReference>
<proteinExistence type="predicted"/>
<accession>A0A183HLX1</accession>
<reference evidence="1 2" key="2">
    <citation type="submission" date="2018-11" db="EMBL/GenBank/DDBJ databases">
        <authorList>
            <consortium name="Pathogen Informatics"/>
        </authorList>
    </citation>
    <scope>NUCLEOTIDE SEQUENCE [LARGE SCALE GENOMIC DNA]</scope>
</reference>
<keyword evidence="2" id="KW-1185">Reference proteome</keyword>
<evidence type="ECO:0000313" key="1">
    <source>
        <dbReference type="EMBL" id="VDO55881.1"/>
    </source>
</evidence>
<reference evidence="3" key="1">
    <citation type="submission" date="2016-06" db="UniProtKB">
        <authorList>
            <consortium name="WormBaseParasite"/>
        </authorList>
    </citation>
    <scope>IDENTIFICATION</scope>
</reference>
<sequence>MHSSNNILHELTKEELRMIDDLRTVIPTLETVDNGYIAR</sequence>
<gene>
    <name evidence="1" type="ORF">OFLC_LOCUS8484</name>
</gene>
<name>A0A183HLX1_9BILA</name>
<dbReference type="EMBL" id="UZAJ01009633">
    <property type="protein sequence ID" value="VDO55881.1"/>
    <property type="molecule type" value="Genomic_DNA"/>
</dbReference>
<evidence type="ECO:0000313" key="3">
    <source>
        <dbReference type="WBParaSite" id="OFLC_0000848201-mRNA-1"/>
    </source>
</evidence>
<dbReference type="Proteomes" id="UP000267606">
    <property type="component" value="Unassembled WGS sequence"/>
</dbReference>
<dbReference type="AlphaFoldDB" id="A0A183HLX1"/>
<protein>
    <submittedName>
        <fullName evidence="3">Transposase</fullName>
    </submittedName>
</protein>
<organism evidence="3">
    <name type="scientific">Onchocerca flexuosa</name>
    <dbReference type="NCBI Taxonomy" id="387005"/>
    <lineage>
        <taxon>Eukaryota</taxon>
        <taxon>Metazoa</taxon>
        <taxon>Ecdysozoa</taxon>
        <taxon>Nematoda</taxon>
        <taxon>Chromadorea</taxon>
        <taxon>Rhabditida</taxon>
        <taxon>Spirurina</taxon>
        <taxon>Spiruromorpha</taxon>
        <taxon>Filarioidea</taxon>
        <taxon>Onchocercidae</taxon>
        <taxon>Onchocerca</taxon>
    </lineage>
</organism>